<dbReference type="AlphaFoldDB" id="A0A0E9WW35"/>
<sequence>MDDLCLKEIYDPVKKQIINLEINRNSFNNNILPLAYRGTHIRRYNRQKGTKHSLWILQRFVLLYCILLESQSLNVVPW</sequence>
<dbReference type="EMBL" id="GBXM01013925">
    <property type="protein sequence ID" value="JAH94652.1"/>
    <property type="molecule type" value="Transcribed_RNA"/>
</dbReference>
<proteinExistence type="predicted"/>
<reference evidence="1" key="1">
    <citation type="submission" date="2014-11" db="EMBL/GenBank/DDBJ databases">
        <authorList>
            <person name="Amaro Gonzalez C."/>
        </authorList>
    </citation>
    <scope>NUCLEOTIDE SEQUENCE</scope>
</reference>
<accession>A0A0E9WW35</accession>
<evidence type="ECO:0000313" key="1">
    <source>
        <dbReference type="EMBL" id="JAH94652.1"/>
    </source>
</evidence>
<name>A0A0E9WW35_ANGAN</name>
<protein>
    <submittedName>
        <fullName evidence="1">Uncharacterized protein</fullName>
    </submittedName>
</protein>
<organism evidence="1">
    <name type="scientific">Anguilla anguilla</name>
    <name type="common">European freshwater eel</name>
    <name type="synonym">Muraena anguilla</name>
    <dbReference type="NCBI Taxonomy" id="7936"/>
    <lineage>
        <taxon>Eukaryota</taxon>
        <taxon>Metazoa</taxon>
        <taxon>Chordata</taxon>
        <taxon>Craniata</taxon>
        <taxon>Vertebrata</taxon>
        <taxon>Euteleostomi</taxon>
        <taxon>Actinopterygii</taxon>
        <taxon>Neopterygii</taxon>
        <taxon>Teleostei</taxon>
        <taxon>Anguilliformes</taxon>
        <taxon>Anguillidae</taxon>
        <taxon>Anguilla</taxon>
    </lineage>
</organism>
<reference evidence="1" key="2">
    <citation type="journal article" date="2015" name="Fish Shellfish Immunol.">
        <title>Early steps in the European eel (Anguilla anguilla)-Vibrio vulnificus interaction in the gills: Role of the RtxA13 toxin.</title>
        <authorList>
            <person name="Callol A."/>
            <person name="Pajuelo D."/>
            <person name="Ebbesson L."/>
            <person name="Teles M."/>
            <person name="MacKenzie S."/>
            <person name="Amaro C."/>
        </authorList>
    </citation>
    <scope>NUCLEOTIDE SEQUENCE</scope>
</reference>